<dbReference type="SUPFAM" id="SSF46689">
    <property type="entry name" value="Homeodomain-like"/>
    <property type="match status" value="2"/>
</dbReference>
<dbReference type="InterPro" id="IPR018060">
    <property type="entry name" value="HTH_AraC"/>
</dbReference>
<evidence type="ECO:0000256" key="2">
    <source>
        <dbReference type="ARBA" id="ARBA00023163"/>
    </source>
</evidence>
<dbReference type="PANTHER" id="PTHR43130">
    <property type="entry name" value="ARAC-FAMILY TRANSCRIPTIONAL REGULATOR"/>
    <property type="match status" value="1"/>
</dbReference>
<evidence type="ECO:0000313" key="5">
    <source>
        <dbReference type="Proteomes" id="UP000494329"/>
    </source>
</evidence>
<dbReference type="EMBL" id="CADIKF010000031">
    <property type="protein sequence ID" value="CAB3762477.1"/>
    <property type="molecule type" value="Genomic_DNA"/>
</dbReference>
<dbReference type="InterPro" id="IPR009057">
    <property type="entry name" value="Homeodomain-like_sf"/>
</dbReference>
<dbReference type="CDD" id="cd03137">
    <property type="entry name" value="GATase1_AraC_1"/>
    <property type="match status" value="1"/>
</dbReference>
<dbReference type="SUPFAM" id="SSF52317">
    <property type="entry name" value="Class I glutamine amidotransferase-like"/>
    <property type="match status" value="1"/>
</dbReference>
<keyword evidence="1" id="KW-0805">Transcription regulation</keyword>
<dbReference type="InterPro" id="IPR002818">
    <property type="entry name" value="DJ-1/PfpI"/>
</dbReference>
<gene>
    <name evidence="4" type="primary">cdhR_8</name>
    <name evidence="4" type="ORF">LMG29739_03892</name>
</gene>
<organism evidence="4 5">
    <name type="scientific">Paraburkholderia solisilvae</name>
    <dbReference type="NCBI Taxonomy" id="624376"/>
    <lineage>
        <taxon>Bacteria</taxon>
        <taxon>Pseudomonadati</taxon>
        <taxon>Pseudomonadota</taxon>
        <taxon>Betaproteobacteria</taxon>
        <taxon>Burkholderiales</taxon>
        <taxon>Burkholderiaceae</taxon>
        <taxon>Paraburkholderia</taxon>
    </lineage>
</organism>
<dbReference type="Proteomes" id="UP000494329">
    <property type="component" value="Unassembled WGS sequence"/>
</dbReference>
<keyword evidence="5" id="KW-1185">Reference proteome</keyword>
<dbReference type="Pfam" id="PF12833">
    <property type="entry name" value="HTH_18"/>
    <property type="match status" value="1"/>
</dbReference>
<dbReference type="InterPro" id="IPR052158">
    <property type="entry name" value="INH-QAR"/>
</dbReference>
<reference evidence="4 5" key="1">
    <citation type="submission" date="2020-04" db="EMBL/GenBank/DDBJ databases">
        <authorList>
            <person name="De Canck E."/>
        </authorList>
    </citation>
    <scope>NUCLEOTIDE SEQUENCE [LARGE SCALE GENOMIC DNA]</scope>
    <source>
        <strain evidence="4 5">LMG 29739</strain>
    </source>
</reference>
<dbReference type="Gene3D" id="3.40.50.880">
    <property type="match status" value="1"/>
</dbReference>
<dbReference type="InterPro" id="IPR029062">
    <property type="entry name" value="Class_I_gatase-like"/>
</dbReference>
<evidence type="ECO:0000313" key="4">
    <source>
        <dbReference type="EMBL" id="CAB3762477.1"/>
    </source>
</evidence>
<dbReference type="PROSITE" id="PS01124">
    <property type="entry name" value="HTH_ARAC_FAMILY_2"/>
    <property type="match status" value="1"/>
</dbReference>
<protein>
    <submittedName>
        <fullName evidence="4">HTH-type transcriptional regulator CdhR</fullName>
    </submittedName>
</protein>
<dbReference type="SMART" id="SM00342">
    <property type="entry name" value="HTH_ARAC"/>
    <property type="match status" value="1"/>
</dbReference>
<proteinExistence type="predicted"/>
<dbReference type="AlphaFoldDB" id="A0A6J5E9E4"/>
<dbReference type="PANTHER" id="PTHR43130:SF3">
    <property type="entry name" value="HTH-TYPE TRANSCRIPTIONAL REGULATOR RV1931C"/>
    <property type="match status" value="1"/>
</dbReference>
<dbReference type="GO" id="GO:0043565">
    <property type="term" value="F:sequence-specific DNA binding"/>
    <property type="evidence" value="ECO:0007669"/>
    <property type="project" value="InterPro"/>
</dbReference>
<dbReference type="Pfam" id="PF01965">
    <property type="entry name" value="DJ-1_PfpI"/>
    <property type="match status" value="1"/>
</dbReference>
<name>A0A6J5E9E4_9BURK</name>
<evidence type="ECO:0000259" key="3">
    <source>
        <dbReference type="PROSITE" id="PS01124"/>
    </source>
</evidence>
<dbReference type="Gene3D" id="1.10.10.60">
    <property type="entry name" value="Homeodomain-like"/>
    <property type="match status" value="1"/>
</dbReference>
<keyword evidence="2" id="KW-0804">Transcription</keyword>
<sequence length="312" mass="34239">MLRMGIVVFPGFQIMNLSVLTVFEFANRAADEPLYDLVLLSAEGGAVQGSAGFSVTTQKFDDSPFDTLIVVGDNDALTSPPAVIEFLKRSAPAVRRIGSTCTGAFNLAEAGLLAGRRATTHWYFADKMRRDHPDVKMEEDRIFIIDGPVWTSAGMSACVDLALALVEKDLGVDAARSVARQLVLYHRRSGGQSQFSALLDLEPRSDRIQNALNYAKQNLQAELSVEELAGAAHLSPRQFTRTFREETGQTPAKAVERLRVEAARLMLESGRHGVDVVARETGFGDRERMRRAFLRAFGQPPQAIARSTRSLA</sequence>
<accession>A0A6J5E9E4</accession>
<dbReference type="GO" id="GO:0003700">
    <property type="term" value="F:DNA-binding transcription factor activity"/>
    <property type="evidence" value="ECO:0007669"/>
    <property type="project" value="InterPro"/>
</dbReference>
<evidence type="ECO:0000256" key="1">
    <source>
        <dbReference type="ARBA" id="ARBA00023015"/>
    </source>
</evidence>
<feature type="domain" description="HTH araC/xylS-type" evidence="3">
    <location>
        <begin position="209"/>
        <end position="307"/>
    </location>
</feature>
<dbReference type="RefSeq" id="WP_175112682.1">
    <property type="nucleotide sequence ID" value="NZ_CADIKF010000031.1"/>
</dbReference>